<name>A0ABN9NCL5_9MYCO</name>
<evidence type="ECO:0000313" key="1">
    <source>
        <dbReference type="EMBL" id="CAJ1504174.1"/>
    </source>
</evidence>
<dbReference type="RefSeq" id="WP_308486841.1">
    <property type="nucleotide sequence ID" value="NZ_OY726398.1"/>
</dbReference>
<organism evidence="1 2">
    <name type="scientific">[Mycobacterium] holstebronense</name>
    <dbReference type="NCBI Taxonomy" id="3064288"/>
    <lineage>
        <taxon>Bacteria</taxon>
        <taxon>Bacillati</taxon>
        <taxon>Actinomycetota</taxon>
        <taxon>Actinomycetes</taxon>
        <taxon>Mycobacteriales</taxon>
        <taxon>Mycobacteriaceae</taxon>
        <taxon>Mycolicibacterium</taxon>
    </lineage>
</organism>
<keyword evidence="2" id="KW-1185">Reference proteome</keyword>
<evidence type="ECO:0000313" key="2">
    <source>
        <dbReference type="Proteomes" id="UP001190464"/>
    </source>
</evidence>
<sequence>MTEQGGGDVTIQPQAAMLVVTGGVPAVRIRDYLASQHLWTARRESELCRLREDRIGVSTELDRCRLSHATNTVLAAVAFLDAFIGSVWQDAADGERNHLTANIPDSALAEMRRLWKGDKNAERRYGIVKKFQTALTLSGRDRIPEHADLLESVKVLVEFRNALVHFKPRWREHGKDIDLDKILKSKITSDLAYPAHMQPWFPHKPLSAKSARWACDTVIAFTRDWHSRMGMSGDFDSYYVASDPFEIE</sequence>
<accession>A0ABN9NCL5</accession>
<protein>
    <submittedName>
        <fullName evidence="1">Uncharacterized protein</fullName>
    </submittedName>
</protein>
<dbReference type="Proteomes" id="UP001190464">
    <property type="component" value="Chromosome"/>
</dbReference>
<proteinExistence type="predicted"/>
<gene>
    <name evidence="1" type="ORF">MU0102_002178</name>
</gene>
<dbReference type="EMBL" id="OY726398">
    <property type="protein sequence ID" value="CAJ1504174.1"/>
    <property type="molecule type" value="Genomic_DNA"/>
</dbReference>
<reference evidence="1 2" key="1">
    <citation type="submission" date="2023-08" db="EMBL/GenBank/DDBJ databases">
        <authorList>
            <person name="Folkvardsen B D."/>
            <person name="Norman A."/>
        </authorList>
    </citation>
    <scope>NUCLEOTIDE SEQUENCE [LARGE SCALE GENOMIC DNA]</scope>
    <source>
        <strain evidence="1 2">Mu0102</strain>
    </source>
</reference>